<accession>A0A158SK70</accession>
<name>A0A158SK70_LIMFE</name>
<dbReference type="PATRIC" id="fig|1613.112.peg.1894"/>
<reference evidence="1 2" key="1">
    <citation type="submission" date="2016-09" db="EMBL/GenBank/DDBJ databases">
        <title>Genome Sequence of the Lactobacillus fermentum strain NCC2970 (CNCM I-5068).</title>
        <authorList>
            <person name="Barretto C."/>
            <person name="Ngom-Bru C."/>
            <person name="Genevaz A."/>
            <person name="Fournier C."/>
            <person name="Moine D."/>
            <person name="Kassam M."/>
            <person name="Iltis A."/>
            <person name="Sagory-Zalkind P."/>
            <person name="Faucherand G."/>
            <person name="Descombes P."/>
            <person name="Duboux S."/>
        </authorList>
    </citation>
    <scope>NUCLEOTIDE SEQUENCE [LARGE SCALE GENOMIC DNA]</scope>
    <source>
        <strain evidence="1 2">NCC2970</strain>
    </source>
</reference>
<evidence type="ECO:0000313" key="2">
    <source>
        <dbReference type="Proteomes" id="UP000094714"/>
    </source>
</evidence>
<evidence type="ECO:0000313" key="1">
    <source>
        <dbReference type="EMBL" id="AOR75252.1"/>
    </source>
</evidence>
<dbReference type="STRING" id="1613.GCA_002119645_01141"/>
<proteinExistence type="predicted"/>
<sequence length="49" mass="5453">MVKMYEALLYVATLFSLMSGGVLAVVSTIDKLYDLKEKAHKRPGDHKGQ</sequence>
<protein>
    <submittedName>
        <fullName evidence="1">Uncharacterized protein</fullName>
    </submittedName>
</protein>
<dbReference type="Proteomes" id="UP000094714">
    <property type="component" value="Chromosome"/>
</dbReference>
<dbReference type="EMBL" id="CP017151">
    <property type="protein sequence ID" value="AOR75252.1"/>
    <property type="molecule type" value="Genomic_DNA"/>
</dbReference>
<organism evidence="1 2">
    <name type="scientific">Limosilactobacillus fermentum</name>
    <name type="common">Lactobacillus fermentum</name>
    <dbReference type="NCBI Taxonomy" id="1613"/>
    <lineage>
        <taxon>Bacteria</taxon>
        <taxon>Bacillati</taxon>
        <taxon>Bacillota</taxon>
        <taxon>Bacilli</taxon>
        <taxon>Lactobacillales</taxon>
        <taxon>Lactobacillaceae</taxon>
        <taxon>Limosilactobacillus</taxon>
    </lineage>
</organism>
<gene>
    <name evidence="1" type="ORF">LACFE_CDS1809</name>
</gene>
<dbReference type="AlphaFoldDB" id="A0A158SK70"/>